<feature type="chain" id="PRO_5019235006" evidence="1">
    <location>
        <begin position="29"/>
        <end position="207"/>
    </location>
</feature>
<feature type="signal peptide" evidence="1">
    <location>
        <begin position="1"/>
        <end position="28"/>
    </location>
</feature>
<dbReference type="AlphaFoldDB" id="A0A420EHM3"/>
<accession>A0A420EHM3</accession>
<evidence type="ECO:0000313" key="2">
    <source>
        <dbReference type="EMBL" id="RKF20056.1"/>
    </source>
</evidence>
<reference evidence="2 3" key="1">
    <citation type="submission" date="2018-09" db="EMBL/GenBank/DDBJ databases">
        <authorList>
            <person name="Wang Z."/>
        </authorList>
    </citation>
    <scope>NUCLEOTIDE SEQUENCE [LARGE SCALE GENOMIC DNA]</scope>
    <source>
        <strain evidence="2 3">ALS 81</strain>
    </source>
</reference>
<dbReference type="Proteomes" id="UP000286482">
    <property type="component" value="Unassembled WGS sequence"/>
</dbReference>
<name>A0A420EHM3_9ALTE</name>
<proteinExistence type="predicted"/>
<dbReference type="EMBL" id="RAQO01000004">
    <property type="protein sequence ID" value="RKF20056.1"/>
    <property type="molecule type" value="Genomic_DNA"/>
</dbReference>
<keyword evidence="1" id="KW-0732">Signal</keyword>
<sequence>MNGLKQLLRVLQLVCICSIASMQNNAVANENQDKPTLDSSSLMAMAARLEQSNAQMQTLHRDLDTINGLTQQISEQNGTQAQQHKLMLASTKINEELADLGKLIIFHSTQKNQLDRSLGSVEQSISDVLTTLTNEPSNSVSCQENLGKTNSKFQLLKPELMKFKQYDVNDDEQRALAYTTLTALIPLSMLIGEVQMNILSCAVPIPA</sequence>
<protein>
    <submittedName>
        <fullName evidence="2">Uncharacterized protein</fullName>
    </submittedName>
</protein>
<evidence type="ECO:0000313" key="3">
    <source>
        <dbReference type="Proteomes" id="UP000286482"/>
    </source>
</evidence>
<comment type="caution">
    <text evidence="2">The sequence shown here is derived from an EMBL/GenBank/DDBJ whole genome shotgun (WGS) entry which is preliminary data.</text>
</comment>
<keyword evidence="3" id="KW-1185">Reference proteome</keyword>
<evidence type="ECO:0000256" key="1">
    <source>
        <dbReference type="SAM" id="SignalP"/>
    </source>
</evidence>
<gene>
    <name evidence="2" type="ORF">DBZ36_06300</name>
</gene>
<organism evidence="2 3">
    <name type="scientific">Alginatibacterium sediminis</name>
    <dbReference type="NCBI Taxonomy" id="2164068"/>
    <lineage>
        <taxon>Bacteria</taxon>
        <taxon>Pseudomonadati</taxon>
        <taxon>Pseudomonadota</taxon>
        <taxon>Gammaproteobacteria</taxon>
        <taxon>Alteromonadales</taxon>
        <taxon>Alteromonadaceae</taxon>
        <taxon>Alginatibacterium</taxon>
    </lineage>
</organism>